<evidence type="ECO:0000256" key="2">
    <source>
        <dbReference type="SAM" id="MobiDB-lite"/>
    </source>
</evidence>
<feature type="region of interest" description="Disordered" evidence="2">
    <location>
        <begin position="171"/>
        <end position="190"/>
    </location>
</feature>
<dbReference type="PANTHER" id="PTHR46696:SF1">
    <property type="entry name" value="CYTOCHROME P450 YJIB-RELATED"/>
    <property type="match status" value="1"/>
</dbReference>
<dbReference type="PANTHER" id="PTHR46696">
    <property type="entry name" value="P450, PUTATIVE (EUROFUNG)-RELATED"/>
    <property type="match status" value="1"/>
</dbReference>
<proteinExistence type="inferred from homology"/>
<name>A0ABW1A6A0_9ACTN</name>
<accession>A0ABW1A6A0</accession>
<feature type="compositionally biased region" description="Polar residues" evidence="2">
    <location>
        <begin position="175"/>
        <end position="190"/>
    </location>
</feature>
<dbReference type="EMBL" id="JBHSON010000050">
    <property type="protein sequence ID" value="MFC5750178.1"/>
    <property type="molecule type" value="Genomic_DNA"/>
</dbReference>
<dbReference type="SUPFAM" id="SSF48264">
    <property type="entry name" value="Cytochrome P450"/>
    <property type="match status" value="1"/>
</dbReference>
<evidence type="ECO:0000313" key="4">
    <source>
        <dbReference type="Proteomes" id="UP001596074"/>
    </source>
</evidence>
<protein>
    <submittedName>
        <fullName evidence="3">Cytochrome P450</fullName>
    </submittedName>
</protein>
<dbReference type="Pfam" id="PF00067">
    <property type="entry name" value="p450"/>
    <property type="match status" value="1"/>
</dbReference>
<dbReference type="InterPro" id="IPR001128">
    <property type="entry name" value="Cyt_P450"/>
</dbReference>
<gene>
    <name evidence="3" type="ORF">ACFPZN_31525</name>
</gene>
<comment type="caution">
    <text evidence="3">The sequence shown here is derived from an EMBL/GenBank/DDBJ whole genome shotgun (WGS) entry which is preliminary data.</text>
</comment>
<organism evidence="3 4">
    <name type="scientific">Actinomadura rugatobispora</name>
    <dbReference type="NCBI Taxonomy" id="1994"/>
    <lineage>
        <taxon>Bacteria</taxon>
        <taxon>Bacillati</taxon>
        <taxon>Actinomycetota</taxon>
        <taxon>Actinomycetes</taxon>
        <taxon>Streptosporangiales</taxon>
        <taxon>Thermomonosporaceae</taxon>
        <taxon>Actinomadura</taxon>
    </lineage>
</organism>
<dbReference type="Gene3D" id="1.10.630.10">
    <property type="entry name" value="Cytochrome P450"/>
    <property type="match status" value="1"/>
</dbReference>
<sequence length="190" mass="19809">MGGDPDHQQCPGPQCGTAPLAGRCGSTCRAGWRTASPGCSAAKAKPDAKDATITVDHSAPSRWSRSASPPAALVAAFPLIERRREDPGDDLLTALVQARDEDGGQLTETELVTVVPTLTIAGHETTAHLIGNGIAALVSHPDQLASLRDDAELLRRCSPVVDAKLRYGPCRPSGWNGSRSPARGNSSASR</sequence>
<reference evidence="4" key="1">
    <citation type="journal article" date="2019" name="Int. J. Syst. Evol. Microbiol.">
        <title>The Global Catalogue of Microorganisms (GCM) 10K type strain sequencing project: providing services to taxonomists for standard genome sequencing and annotation.</title>
        <authorList>
            <consortium name="The Broad Institute Genomics Platform"/>
            <consortium name="The Broad Institute Genome Sequencing Center for Infectious Disease"/>
            <person name="Wu L."/>
            <person name="Ma J."/>
        </authorList>
    </citation>
    <scope>NUCLEOTIDE SEQUENCE [LARGE SCALE GENOMIC DNA]</scope>
    <source>
        <strain evidence="4">KCTC 42087</strain>
    </source>
</reference>
<dbReference type="RefSeq" id="WP_378285929.1">
    <property type="nucleotide sequence ID" value="NZ_JBHSON010000050.1"/>
</dbReference>
<evidence type="ECO:0000313" key="3">
    <source>
        <dbReference type="EMBL" id="MFC5750178.1"/>
    </source>
</evidence>
<dbReference type="Proteomes" id="UP001596074">
    <property type="component" value="Unassembled WGS sequence"/>
</dbReference>
<keyword evidence="4" id="KW-1185">Reference proteome</keyword>
<evidence type="ECO:0000256" key="1">
    <source>
        <dbReference type="ARBA" id="ARBA00010617"/>
    </source>
</evidence>
<comment type="similarity">
    <text evidence="1">Belongs to the cytochrome P450 family.</text>
</comment>
<dbReference type="InterPro" id="IPR036396">
    <property type="entry name" value="Cyt_P450_sf"/>
</dbReference>